<keyword evidence="1" id="KW-0175">Coiled coil</keyword>
<reference evidence="3 4" key="1">
    <citation type="submission" date="2024-03" db="EMBL/GenBank/DDBJ databases">
        <authorList>
            <person name="Brejova B."/>
        </authorList>
    </citation>
    <scope>NUCLEOTIDE SEQUENCE [LARGE SCALE GENOMIC DNA]</scope>
    <source>
        <strain evidence="3 4">CBS 14171</strain>
    </source>
</reference>
<sequence length="204" mass="23442">MSRAAQSQQAPFPNKYTSRKVAASDSKPCSICYKPTTTVLISDNQADFFYVCDLHLQDDQFATAIKEQNYTDLQSEVEKLKNEVEKLRKDVDAEKPYLWGLNNYWKKSGSSSTSGGGDDNKVEKLPAKHDNKYQSLKNKLGEQLNSLQAKEQEVESFKFKNFALQQTIYRNRLMLHQKKKYNVERSRQIQESGFFPTAPSHNIS</sequence>
<dbReference type="PANTHER" id="PTHR28218">
    <property type="entry name" value="VPS4-ASSOCIATED PROTEIN 1"/>
    <property type="match status" value="1"/>
</dbReference>
<dbReference type="Proteomes" id="UP001497383">
    <property type="component" value="Chromosome 2"/>
</dbReference>
<gene>
    <name evidence="3" type="ORF">LODBEIA_P18380</name>
</gene>
<evidence type="ECO:0000313" key="3">
    <source>
        <dbReference type="EMBL" id="CAK9437460.1"/>
    </source>
</evidence>
<dbReference type="Pfam" id="PF08432">
    <property type="entry name" value="Vfa1"/>
    <property type="match status" value="1"/>
</dbReference>
<dbReference type="RefSeq" id="XP_066828776.1">
    <property type="nucleotide sequence ID" value="XM_066971770.1"/>
</dbReference>
<dbReference type="PANTHER" id="PTHR28218:SF1">
    <property type="entry name" value="VPS4-ASSOCIATED PROTEIN 1"/>
    <property type="match status" value="1"/>
</dbReference>
<protein>
    <recommendedName>
        <fullName evidence="5">VPS4-associated protein 1</fullName>
    </recommendedName>
</protein>
<name>A0ABP0ZHH3_9ASCO</name>
<keyword evidence="4" id="KW-1185">Reference proteome</keyword>
<dbReference type="InterPro" id="IPR013640">
    <property type="entry name" value="Vfa1"/>
</dbReference>
<feature type="compositionally biased region" description="Polar residues" evidence="2">
    <location>
        <begin position="1"/>
        <end position="11"/>
    </location>
</feature>
<feature type="coiled-coil region" evidence="1">
    <location>
        <begin position="63"/>
        <end position="90"/>
    </location>
</feature>
<dbReference type="EMBL" id="OZ022406">
    <property type="protein sequence ID" value="CAK9437460.1"/>
    <property type="molecule type" value="Genomic_DNA"/>
</dbReference>
<evidence type="ECO:0000256" key="1">
    <source>
        <dbReference type="SAM" id="Coils"/>
    </source>
</evidence>
<proteinExistence type="predicted"/>
<accession>A0ABP0ZHH3</accession>
<feature type="region of interest" description="Disordered" evidence="2">
    <location>
        <begin position="1"/>
        <end position="24"/>
    </location>
</feature>
<organism evidence="3 4">
    <name type="scientific">Lodderomyces beijingensis</name>
    <dbReference type="NCBI Taxonomy" id="1775926"/>
    <lineage>
        <taxon>Eukaryota</taxon>
        <taxon>Fungi</taxon>
        <taxon>Dikarya</taxon>
        <taxon>Ascomycota</taxon>
        <taxon>Saccharomycotina</taxon>
        <taxon>Pichiomycetes</taxon>
        <taxon>Debaryomycetaceae</taxon>
        <taxon>Candida/Lodderomyces clade</taxon>
        <taxon>Lodderomyces</taxon>
    </lineage>
</organism>
<evidence type="ECO:0000313" key="4">
    <source>
        <dbReference type="Proteomes" id="UP001497383"/>
    </source>
</evidence>
<evidence type="ECO:0000256" key="2">
    <source>
        <dbReference type="SAM" id="MobiDB-lite"/>
    </source>
</evidence>
<dbReference type="GeneID" id="92207034"/>
<evidence type="ECO:0008006" key="5">
    <source>
        <dbReference type="Google" id="ProtNLM"/>
    </source>
</evidence>